<dbReference type="Proteomes" id="UP000327157">
    <property type="component" value="Chromosome 7"/>
</dbReference>
<dbReference type="EMBL" id="SMOL01000781">
    <property type="protein sequence ID" value="KAB2596044.1"/>
    <property type="molecule type" value="Genomic_DNA"/>
</dbReference>
<comment type="caution">
    <text evidence="1">The sequence shown here is derived from an EMBL/GenBank/DDBJ whole genome shotgun (WGS) entry which is preliminary data.</text>
</comment>
<evidence type="ECO:0000313" key="2">
    <source>
        <dbReference type="Proteomes" id="UP000327157"/>
    </source>
</evidence>
<dbReference type="AlphaFoldDB" id="A0A5N5FC13"/>
<name>A0A5N5FC13_9ROSA</name>
<organism evidence="1 2">
    <name type="scientific">Pyrus ussuriensis x Pyrus communis</name>
    <dbReference type="NCBI Taxonomy" id="2448454"/>
    <lineage>
        <taxon>Eukaryota</taxon>
        <taxon>Viridiplantae</taxon>
        <taxon>Streptophyta</taxon>
        <taxon>Embryophyta</taxon>
        <taxon>Tracheophyta</taxon>
        <taxon>Spermatophyta</taxon>
        <taxon>Magnoliopsida</taxon>
        <taxon>eudicotyledons</taxon>
        <taxon>Gunneridae</taxon>
        <taxon>Pentapetalae</taxon>
        <taxon>rosids</taxon>
        <taxon>fabids</taxon>
        <taxon>Rosales</taxon>
        <taxon>Rosaceae</taxon>
        <taxon>Amygdaloideae</taxon>
        <taxon>Maleae</taxon>
        <taxon>Pyrus</taxon>
    </lineage>
</organism>
<accession>A0A5N5FC13</accession>
<proteinExistence type="predicted"/>
<gene>
    <name evidence="1" type="ORF">D8674_031494</name>
</gene>
<reference evidence="1 2" key="1">
    <citation type="submission" date="2019-09" db="EMBL/GenBank/DDBJ databases">
        <authorList>
            <person name="Ou C."/>
        </authorList>
    </citation>
    <scope>NUCLEOTIDE SEQUENCE [LARGE SCALE GENOMIC DNA]</scope>
    <source>
        <strain evidence="1">S2</strain>
        <tissue evidence="1">Leaf</tissue>
    </source>
</reference>
<reference evidence="1 2" key="3">
    <citation type="submission" date="2019-11" db="EMBL/GenBank/DDBJ databases">
        <title>A de novo genome assembly of a pear dwarfing rootstock.</title>
        <authorList>
            <person name="Wang F."/>
            <person name="Wang J."/>
            <person name="Li S."/>
            <person name="Zhang Y."/>
            <person name="Fang M."/>
            <person name="Ma L."/>
            <person name="Zhao Y."/>
            <person name="Jiang S."/>
        </authorList>
    </citation>
    <scope>NUCLEOTIDE SEQUENCE [LARGE SCALE GENOMIC DNA]</scope>
    <source>
        <strain evidence="1">S2</strain>
        <tissue evidence="1">Leaf</tissue>
    </source>
</reference>
<protein>
    <submittedName>
        <fullName evidence="1">COBL7 (COBRA-LIKE 7)</fullName>
    </submittedName>
</protein>
<sequence length="114" mass="12714">MHKSSKDFGTTESVKFVTFARLLRSLMWIIEEFLLIVKGLHKYIGSSSHLVSSIDVAYSLEVFFLHPGIVSLADVDTQGLVKCDMNPIVRVSQVSERGDLPKEVTDKVSNQSSK</sequence>
<keyword evidence="2" id="KW-1185">Reference proteome</keyword>
<evidence type="ECO:0000313" key="1">
    <source>
        <dbReference type="EMBL" id="KAB2596044.1"/>
    </source>
</evidence>
<reference evidence="2" key="2">
    <citation type="submission" date="2019-10" db="EMBL/GenBank/DDBJ databases">
        <title>A de novo genome assembly of a pear dwarfing rootstock.</title>
        <authorList>
            <person name="Wang F."/>
            <person name="Wang J."/>
            <person name="Li S."/>
            <person name="Zhang Y."/>
            <person name="Fang M."/>
            <person name="Ma L."/>
            <person name="Zhao Y."/>
            <person name="Jiang S."/>
        </authorList>
    </citation>
    <scope>NUCLEOTIDE SEQUENCE [LARGE SCALE GENOMIC DNA]</scope>
</reference>